<dbReference type="InterPro" id="IPR012674">
    <property type="entry name" value="Calycin"/>
</dbReference>
<comment type="similarity">
    <text evidence="2">Belongs to the CpcS/CpeS biliprotein lyase family.</text>
</comment>
<comment type="subcellular location">
    <subcellularLocation>
        <location evidence="2">Plastid</location>
        <location evidence="2">Chloroplast</location>
    </subcellularLocation>
</comment>
<dbReference type="AlphaFoldDB" id="A0A8K1YU75"/>
<sequence>MKPLSFFQLNRGKWVTQRTIYKIHTNEIHSYQSEIIIDSNSTNDNQQIFDKSYNLHNANLFNSKLSLCIKNKFNLNNFQITIENFKDFNQTNFIKKQSIHSKKLFYTHANNNSYISVKNVVNNIVNFEKIWFVNSNLRLSVSLIEKNNKCIMTSFSSDIRIG</sequence>
<evidence type="ECO:0000313" key="3">
    <source>
        <dbReference type="EMBL" id="UEQ11920.1"/>
    </source>
</evidence>
<geneLocation type="chloroplast" evidence="3"/>
<keyword evidence="1 2" id="KW-0456">Lyase</keyword>
<comment type="function">
    <text evidence="2">Might function to covalently attach a chromophore to Cys residue(s) of phycobiliproteins.</text>
</comment>
<dbReference type="GO" id="GO:0017006">
    <property type="term" value="P:protein-tetrapyrrole linkage"/>
    <property type="evidence" value="ECO:0007669"/>
    <property type="project" value="UniProtKB-UniRule"/>
</dbReference>
<proteinExistence type="inferred from homology"/>
<dbReference type="EMBL" id="MK641509">
    <property type="protein sequence ID" value="UEQ11920.1"/>
    <property type="molecule type" value="Genomic_DNA"/>
</dbReference>
<evidence type="ECO:0000256" key="2">
    <source>
        <dbReference type="HAMAP-Rule" id="MF_01459"/>
    </source>
</evidence>
<name>A0A8K1YU75_9FLOR</name>
<dbReference type="EC" id="4.-.-.-" evidence="2"/>
<evidence type="ECO:0000256" key="1">
    <source>
        <dbReference type="ARBA" id="ARBA00023239"/>
    </source>
</evidence>
<dbReference type="HAMAP" id="MF_01459">
    <property type="entry name" value="Chrphore_lyase_CpxS"/>
    <property type="match status" value="1"/>
</dbReference>
<accession>A0A8K1YU75</accession>
<protein>
    <recommendedName>
        <fullName evidence="2">Chromophore lyase CpcS/CpeS homolog</fullName>
        <ecNumber evidence="2">4.-.-.-</ecNumber>
    </recommendedName>
</protein>
<dbReference type="GO" id="GO:0009507">
    <property type="term" value="C:chloroplast"/>
    <property type="evidence" value="ECO:0007669"/>
    <property type="project" value="UniProtKB-SubCell"/>
</dbReference>
<dbReference type="GO" id="GO:0016829">
    <property type="term" value="F:lyase activity"/>
    <property type="evidence" value="ECO:0007669"/>
    <property type="project" value="UniProtKB-KW"/>
</dbReference>
<keyword evidence="3" id="KW-0150">Chloroplast</keyword>
<reference evidence="3" key="1">
    <citation type="submission" date="2019-03" db="EMBL/GenBank/DDBJ databases">
        <title>Phycologia Chloroplast and mitochondrial genomes of Kumanoa mahlacensis.</title>
        <authorList>
            <person name="Fang K."/>
        </authorList>
    </citation>
    <scope>NUCLEOTIDE SEQUENCE</scope>
    <source>
        <strain evidence="3">SAS-FKP1701</strain>
    </source>
</reference>
<dbReference type="Pfam" id="PF09367">
    <property type="entry name" value="CpeS"/>
    <property type="match status" value="1"/>
</dbReference>
<keyword evidence="3" id="KW-0934">Plastid</keyword>
<organism evidence="3">
    <name type="scientific">Kumanoa mahlacensis</name>
    <dbReference type="NCBI Taxonomy" id="1196387"/>
    <lineage>
        <taxon>Eukaryota</taxon>
        <taxon>Rhodophyta</taxon>
        <taxon>Florideophyceae</taxon>
        <taxon>Nemaliophycidae</taxon>
        <taxon>Batrachospermales</taxon>
        <taxon>Batrachospermaceae</taxon>
        <taxon>Kumanoa</taxon>
    </lineage>
</organism>
<dbReference type="Gene3D" id="2.40.128.20">
    <property type="match status" value="1"/>
</dbReference>
<gene>
    <name evidence="2 3" type="primary">cpcS</name>
    <name evidence="2" type="synonym">ycf58</name>
</gene>
<dbReference type="InterPro" id="IPR018536">
    <property type="entry name" value="CpcS/CpeS"/>
</dbReference>